<organism evidence="5 6">
    <name type="scientific">Vibrio hippocampi</name>
    <dbReference type="NCBI Taxonomy" id="654686"/>
    <lineage>
        <taxon>Bacteria</taxon>
        <taxon>Pseudomonadati</taxon>
        <taxon>Pseudomonadota</taxon>
        <taxon>Gammaproteobacteria</taxon>
        <taxon>Vibrionales</taxon>
        <taxon>Vibrionaceae</taxon>
        <taxon>Vibrio</taxon>
    </lineage>
</organism>
<dbReference type="EMBL" id="CAKLCM010000002">
    <property type="protein sequence ID" value="CAH0526494.1"/>
    <property type="molecule type" value="Genomic_DNA"/>
</dbReference>
<dbReference type="InterPro" id="IPR050087">
    <property type="entry name" value="AON_synthase_class-II"/>
</dbReference>
<dbReference type="Pfam" id="PF00155">
    <property type="entry name" value="Aminotran_1_2"/>
    <property type="match status" value="1"/>
</dbReference>
<keyword evidence="2 5" id="KW-0808">Transferase</keyword>
<gene>
    <name evidence="5" type="primary">bioF</name>
    <name evidence="5" type="ORF">VHP8226_01848</name>
</gene>
<keyword evidence="6" id="KW-1185">Reference proteome</keyword>
<accession>A0ABM8ZI63</accession>
<keyword evidence="5" id="KW-0012">Acyltransferase</keyword>
<dbReference type="SUPFAM" id="SSF53383">
    <property type="entry name" value="PLP-dependent transferases"/>
    <property type="match status" value="1"/>
</dbReference>
<dbReference type="Gene3D" id="3.40.640.10">
    <property type="entry name" value="Type I PLP-dependent aspartate aminotransferase-like (Major domain)"/>
    <property type="match status" value="1"/>
</dbReference>
<keyword evidence="3" id="KW-0663">Pyridoxal phosphate</keyword>
<evidence type="ECO:0000256" key="3">
    <source>
        <dbReference type="ARBA" id="ARBA00022898"/>
    </source>
</evidence>
<sequence>MTPQFNTRIEQQLAERKQAGLLRQTQAIEQGHQPAMLVGGQVFTNFSSNDYLGLASSDELKLTYQQAISQFGVGSGASPLVTGYSAQHQSLSDALCEWLGYERALFFSSGFAANQAALLALLQSDDLLIQDKLNHASLMEAGLLSPAQMKRYRHNDMQHFQRQIDAEKATLAVSESVFSMDGDIAPIDQFLAICKQNQWCSMVDDAHGIGVLGKDGSGCKSLSPETPDLLVVTFGKAFGLNGAAILCRQSMAEYLTQFARHYVYSTAFSASHAVALLKAVEMIQTQGWRREKLSELGDGFAHYLSGFDEFVQTSTPIKPWIVGSSQQTLNVCQQLKQQQIWTTAIRTPTVPKNSARLRITLSASHSLEQVRHLCRALTHAMEVC</sequence>
<dbReference type="RefSeq" id="WP_237484763.1">
    <property type="nucleotide sequence ID" value="NZ_CAKLCM010000002.1"/>
</dbReference>
<dbReference type="EC" id="2.3.1.47" evidence="5"/>
<evidence type="ECO:0000313" key="5">
    <source>
        <dbReference type="EMBL" id="CAH0526494.1"/>
    </source>
</evidence>
<reference evidence="5" key="1">
    <citation type="submission" date="2021-12" db="EMBL/GenBank/DDBJ databases">
        <authorList>
            <person name="Rodrigo-Torres L."/>
            <person name="Arahal R. D."/>
            <person name="Lucena T."/>
        </authorList>
    </citation>
    <scope>NUCLEOTIDE SEQUENCE</scope>
    <source>
        <strain evidence="5">CECT 8226</strain>
    </source>
</reference>
<dbReference type="PANTHER" id="PTHR13693">
    <property type="entry name" value="CLASS II AMINOTRANSFERASE/8-AMINO-7-OXONONANOATE SYNTHASE"/>
    <property type="match status" value="1"/>
</dbReference>
<comment type="caution">
    <text evidence="5">The sequence shown here is derived from an EMBL/GenBank/DDBJ whole genome shotgun (WGS) entry which is preliminary data.</text>
</comment>
<name>A0ABM8ZI63_9VIBR</name>
<feature type="domain" description="Aminotransferase class I/classII large" evidence="4">
    <location>
        <begin position="44"/>
        <end position="377"/>
    </location>
</feature>
<dbReference type="GO" id="GO:0008710">
    <property type="term" value="F:8-amino-7-oxononanoate synthase activity"/>
    <property type="evidence" value="ECO:0007669"/>
    <property type="project" value="UniProtKB-EC"/>
</dbReference>
<evidence type="ECO:0000256" key="1">
    <source>
        <dbReference type="ARBA" id="ARBA00001933"/>
    </source>
</evidence>
<dbReference type="Gene3D" id="3.90.1150.10">
    <property type="entry name" value="Aspartate Aminotransferase, domain 1"/>
    <property type="match status" value="1"/>
</dbReference>
<evidence type="ECO:0000259" key="4">
    <source>
        <dbReference type="Pfam" id="PF00155"/>
    </source>
</evidence>
<dbReference type="InterPro" id="IPR015422">
    <property type="entry name" value="PyrdxlP-dep_Trfase_small"/>
</dbReference>
<evidence type="ECO:0000256" key="2">
    <source>
        <dbReference type="ARBA" id="ARBA00022679"/>
    </source>
</evidence>
<evidence type="ECO:0000313" key="6">
    <source>
        <dbReference type="Proteomes" id="UP000838160"/>
    </source>
</evidence>
<dbReference type="InterPro" id="IPR015421">
    <property type="entry name" value="PyrdxlP-dep_Trfase_major"/>
</dbReference>
<dbReference type="Proteomes" id="UP000838160">
    <property type="component" value="Unassembled WGS sequence"/>
</dbReference>
<dbReference type="InterPro" id="IPR004839">
    <property type="entry name" value="Aminotransferase_I/II_large"/>
</dbReference>
<dbReference type="InterPro" id="IPR015424">
    <property type="entry name" value="PyrdxlP-dep_Trfase"/>
</dbReference>
<comment type="cofactor">
    <cofactor evidence="1">
        <name>pyridoxal 5'-phosphate</name>
        <dbReference type="ChEBI" id="CHEBI:597326"/>
    </cofactor>
</comment>
<proteinExistence type="predicted"/>
<protein>
    <submittedName>
        <fullName evidence="5">8-amino-7-oxononanoate synthase</fullName>
        <ecNumber evidence="5">2.3.1.47</ecNumber>
    </submittedName>
</protein>
<dbReference type="PANTHER" id="PTHR13693:SF100">
    <property type="entry name" value="8-AMINO-7-OXONONANOATE SYNTHASE"/>
    <property type="match status" value="1"/>
</dbReference>